<proteinExistence type="predicted"/>
<accession>A0A6F8VGJ1</accession>
<feature type="region of interest" description="Disordered" evidence="1">
    <location>
        <begin position="22"/>
        <end position="46"/>
    </location>
</feature>
<dbReference type="Proteomes" id="UP000502260">
    <property type="component" value="Chromosome"/>
</dbReference>
<evidence type="ECO:0000256" key="1">
    <source>
        <dbReference type="SAM" id="MobiDB-lite"/>
    </source>
</evidence>
<evidence type="ECO:0000313" key="2">
    <source>
        <dbReference type="EMBL" id="BCB28281.1"/>
    </source>
</evidence>
<evidence type="ECO:0008006" key="4">
    <source>
        <dbReference type="Google" id="ProtNLM"/>
    </source>
</evidence>
<organism evidence="2 3">
    <name type="scientific">Sulfurimicrobium lacus</name>
    <dbReference type="NCBI Taxonomy" id="2715678"/>
    <lineage>
        <taxon>Bacteria</taxon>
        <taxon>Pseudomonadati</taxon>
        <taxon>Pseudomonadota</taxon>
        <taxon>Betaproteobacteria</taxon>
        <taxon>Nitrosomonadales</taxon>
        <taxon>Sulfuricellaceae</taxon>
        <taxon>Sulfurimicrobium</taxon>
    </lineage>
</organism>
<dbReference type="AlphaFoldDB" id="A0A6F8VGJ1"/>
<gene>
    <name evidence="2" type="ORF">SKTS_31670</name>
</gene>
<keyword evidence="3" id="KW-1185">Reference proteome</keyword>
<evidence type="ECO:0000313" key="3">
    <source>
        <dbReference type="Proteomes" id="UP000502260"/>
    </source>
</evidence>
<dbReference type="EMBL" id="AP022853">
    <property type="protein sequence ID" value="BCB28281.1"/>
    <property type="molecule type" value="Genomic_DNA"/>
</dbReference>
<sequence length="477" mass="52527">MTTNSQRLRDALEETLRLQNPESDEYKQWLQGPRSSPLPPSIPAEGSNFYPTTDRALVCVTEIIDNIRANDTVLARTLSRDEMFKRATSALGANLPSLVEVVNDDERWKQYREALTTAFTGLPTSQSVYVPVWLFVRQEYGTFSVGPVEFVDRSGWLDKVEHLRGSRPAWRSGVEATWGLGGNDGGGVDGDSDPRIKLAIQTVTRFAAVEQRIACVAISGFDDREAKRRALLATRIAIDGIRLLIPGGNKKRIFTSADHGPPRAIERLRQTVGHDLTSDSGTEMPGVGGKPGTAQELIDTSTDLRIAAGNCITVIISPTPVQENLPELSQRWSNAIHWYGRACVSDADFVALPMFGFTLDTLCGGKEEAGIRDLACALFEKKPDDSVRVDGLTLKAAVRKVYEWRSKIAHGSLLAVDLILESERVFAESIANAMLYQYVMSLEQYRSSASPVDTGEEFLKWIQKNPPSTWSPAAITA</sequence>
<reference evidence="3" key="1">
    <citation type="submission" date="2020-03" db="EMBL/GenBank/DDBJ databases">
        <title>Complete genome sequence of sulfur-oxidizing bacterium skT11.</title>
        <authorList>
            <person name="Kanda M."/>
            <person name="Kojima H."/>
            <person name="Fukui M."/>
        </authorList>
    </citation>
    <scope>NUCLEOTIDE SEQUENCE [LARGE SCALE GENOMIC DNA]</scope>
    <source>
        <strain evidence="3">skT11</strain>
    </source>
</reference>
<name>A0A6F8VGJ1_9PROT</name>
<dbReference type="KEGG" id="slac:SKTS_31670"/>
<protein>
    <recommendedName>
        <fullName evidence="4">Apea-like HEPN domain-containing protein</fullName>
    </recommendedName>
</protein>
<dbReference type="RefSeq" id="WP_173067391.1">
    <property type="nucleotide sequence ID" value="NZ_AP022853.1"/>
</dbReference>